<evidence type="ECO:0000313" key="5">
    <source>
        <dbReference type="EMBL" id="EHP85395.1"/>
    </source>
</evidence>
<evidence type="ECO:0000256" key="1">
    <source>
        <dbReference type="ARBA" id="ARBA00022737"/>
    </source>
</evidence>
<feature type="repeat" description="TPR" evidence="3">
    <location>
        <begin position="300"/>
        <end position="333"/>
    </location>
</feature>
<gene>
    <name evidence="5" type="ORF">MetfoDRAFT_1359</name>
</gene>
<keyword evidence="2 3" id="KW-0802">TPR repeat</keyword>
<feature type="repeat" description="TPR" evidence="3">
    <location>
        <begin position="148"/>
        <end position="181"/>
    </location>
</feature>
<keyword evidence="1" id="KW-0677">Repeat</keyword>
<dbReference type="Gene3D" id="1.25.40.10">
    <property type="entry name" value="Tetratricopeptide repeat domain"/>
    <property type="match status" value="4"/>
</dbReference>
<evidence type="ECO:0000256" key="2">
    <source>
        <dbReference type="ARBA" id="ARBA00022803"/>
    </source>
</evidence>
<dbReference type="RefSeq" id="WP_007044788.1">
    <property type="nucleotide sequence ID" value="NZ_AGJL01000035.1"/>
</dbReference>
<dbReference type="PANTHER" id="PTHR44943">
    <property type="entry name" value="CELLULOSE SYNTHASE OPERON PROTEIN C"/>
    <property type="match status" value="1"/>
</dbReference>
<evidence type="ECO:0000259" key="4">
    <source>
        <dbReference type="Pfam" id="PF25062"/>
    </source>
</evidence>
<feature type="repeat" description="TPR" evidence="3">
    <location>
        <begin position="114"/>
        <end position="147"/>
    </location>
</feature>
<dbReference type="PROSITE" id="PS50005">
    <property type="entry name" value="TPR"/>
    <property type="match status" value="6"/>
</dbReference>
<dbReference type="PANTHER" id="PTHR44943:SF8">
    <property type="entry name" value="TPR REPEAT-CONTAINING PROTEIN MJ0263"/>
    <property type="match status" value="1"/>
</dbReference>
<feature type="domain" description="Tetratricopeptide repeat protein 21A/21B N-terminal ARM repeat" evidence="4">
    <location>
        <begin position="43"/>
        <end position="165"/>
    </location>
</feature>
<accession>H1KZY5</accession>
<dbReference type="InterPro" id="IPR056833">
    <property type="entry name" value="ARM_TT21_N"/>
</dbReference>
<reference evidence="5 6" key="1">
    <citation type="submission" date="2011-09" db="EMBL/GenBank/DDBJ databases">
        <title>The draft genome of Methanotorris formicicus Mc-S-70.</title>
        <authorList>
            <consortium name="US DOE Joint Genome Institute (JGI-PGF)"/>
            <person name="Lucas S."/>
            <person name="Han J."/>
            <person name="Lapidus A."/>
            <person name="Cheng J.-F."/>
            <person name="Goodwin L."/>
            <person name="Pitluck S."/>
            <person name="Peters L."/>
            <person name="Land M.L."/>
            <person name="Hauser L."/>
            <person name="Sieprawska-Lupa M."/>
            <person name="Takai K."/>
            <person name="Miyazaki J."/>
            <person name="Whitman W."/>
            <person name="Woyke T.J."/>
        </authorList>
    </citation>
    <scope>NUCLEOTIDE SEQUENCE [LARGE SCALE GENOMIC DNA]</scope>
    <source>
        <strain evidence="5 6">Mc-S-70</strain>
    </source>
</reference>
<dbReference type="OrthoDB" id="115601at2157"/>
<evidence type="ECO:0000313" key="6">
    <source>
        <dbReference type="Proteomes" id="UP000003706"/>
    </source>
</evidence>
<name>H1KZY5_9EURY</name>
<dbReference type="SMART" id="SM00028">
    <property type="entry name" value="TPR"/>
    <property type="match status" value="11"/>
</dbReference>
<organism evidence="5 6">
    <name type="scientific">Methanotorris formicicus Mc-S-70</name>
    <dbReference type="NCBI Taxonomy" id="647171"/>
    <lineage>
        <taxon>Archaea</taxon>
        <taxon>Methanobacteriati</taxon>
        <taxon>Methanobacteriota</taxon>
        <taxon>Methanomada group</taxon>
        <taxon>Methanococci</taxon>
        <taxon>Methanococcales</taxon>
        <taxon>Methanocaldococcaceae</taxon>
        <taxon>Methanotorris</taxon>
    </lineage>
</organism>
<feature type="repeat" description="TPR" evidence="3">
    <location>
        <begin position="47"/>
        <end position="80"/>
    </location>
</feature>
<dbReference type="Pfam" id="PF25062">
    <property type="entry name" value="ARM_TT21_N"/>
    <property type="match status" value="1"/>
</dbReference>
<keyword evidence="6" id="KW-1185">Reference proteome</keyword>
<dbReference type="Pfam" id="PF14559">
    <property type="entry name" value="TPR_19"/>
    <property type="match status" value="1"/>
</dbReference>
<dbReference type="Pfam" id="PF13181">
    <property type="entry name" value="TPR_8"/>
    <property type="match status" value="1"/>
</dbReference>
<protein>
    <submittedName>
        <fullName evidence="5">Tetratricopeptide TPR_1 repeat-containing protein</fullName>
    </submittedName>
</protein>
<proteinExistence type="predicted"/>
<dbReference type="SUPFAM" id="SSF48452">
    <property type="entry name" value="TPR-like"/>
    <property type="match status" value="3"/>
</dbReference>
<dbReference type="InterPro" id="IPR051685">
    <property type="entry name" value="Ycf3/AcsC/BcsC/TPR_MFPF"/>
</dbReference>
<evidence type="ECO:0000256" key="3">
    <source>
        <dbReference type="PROSITE-ProRule" id="PRU00339"/>
    </source>
</evidence>
<dbReference type="Pfam" id="PF13414">
    <property type="entry name" value="TPR_11"/>
    <property type="match status" value="1"/>
</dbReference>
<dbReference type="Proteomes" id="UP000003706">
    <property type="component" value="Unassembled WGS sequence"/>
</dbReference>
<dbReference type="AlphaFoldDB" id="H1KZY5"/>
<dbReference type="STRING" id="647171.MetfoDRAFT_1359"/>
<comment type="caution">
    <text evidence="5">The sequence shown here is derived from an EMBL/GenBank/DDBJ whole genome shotgun (WGS) entry which is preliminary data.</text>
</comment>
<dbReference type="PROSITE" id="PS50293">
    <property type="entry name" value="TPR_REGION"/>
    <property type="match status" value="1"/>
</dbReference>
<sequence length="568" mass="67020">MGLLDKLKEKFMSFEDWVLKGDYYLEKGDYLNAFECYYRALEKKNDPAIWYNLAYCLLHLSKYKEALEAINEALNSDPDNPQYLYLKGWIYYKMGNLGDAYEYLKESSNKLKNDNVYYILGKIAMGFEDYNKAIEYFSEAHKINPKNVDALAEIGKIYLLHGDMDSGAEYFTEYLKRNPNGKYKVVLDFIEKSKNEIQVYDLMEGGLKYLKMKKHVEALKYFNKIVKLIQNDEYSYYYKAVIFENFEEYNKALKEIENALDISKNNIFYSKKGDILKHLKRYDEAIVQYQNALECNNECPYTYLGLGQLYFEIGEYEKASECFDNLLECYMSNLPSEDRDLFNIYGLIGKGETSNTRRFFEESLDYINRYLSKNMDDVYWWYLKGYVLYKLRDYRGALEALYNASKIDNKNIEILNAVCVIYEKLGRIEDAINIYKQILSIEPNMEHIKDYIENLSSNKPSGNEIPSILHKKISIYYRIPMPIYCGNNILKSIKDKNPIEAYYHFNMLIKILSPIKDDIGEKISEVSDLLCYEMYRFADKLEDYEPEKTTLSRIEGLFKLLLEYGEGV</sequence>
<dbReference type="InterPro" id="IPR011990">
    <property type="entry name" value="TPR-like_helical_dom_sf"/>
</dbReference>
<dbReference type="EMBL" id="AGJL01000035">
    <property type="protein sequence ID" value="EHP85395.1"/>
    <property type="molecule type" value="Genomic_DNA"/>
</dbReference>
<feature type="repeat" description="TPR" evidence="3">
    <location>
        <begin position="233"/>
        <end position="266"/>
    </location>
</feature>
<dbReference type="InterPro" id="IPR019734">
    <property type="entry name" value="TPR_rpt"/>
</dbReference>
<feature type="repeat" description="TPR" evidence="3">
    <location>
        <begin position="412"/>
        <end position="445"/>
    </location>
</feature>